<proteinExistence type="predicted"/>
<dbReference type="EMBL" id="CP022684">
    <property type="protein sequence ID" value="AUM11712.1"/>
    <property type="molecule type" value="Genomic_DNA"/>
</dbReference>
<feature type="region of interest" description="Disordered" evidence="1">
    <location>
        <begin position="43"/>
        <end position="67"/>
    </location>
</feature>
<protein>
    <submittedName>
        <fullName evidence="2">Uncharacterized protein</fullName>
    </submittedName>
</protein>
<reference evidence="3" key="1">
    <citation type="submission" date="2017-08" db="EMBL/GenBank/DDBJ databases">
        <title>Direct submision.</title>
        <authorList>
            <person name="Kim S.-J."/>
            <person name="Rhee S.-K."/>
        </authorList>
    </citation>
    <scope>NUCLEOTIDE SEQUENCE [LARGE SCALE GENOMIC DNA]</scope>
    <source>
        <strain evidence="3">GI5</strain>
    </source>
</reference>
<dbReference type="AlphaFoldDB" id="A0A2K9LHE8"/>
<evidence type="ECO:0000256" key="1">
    <source>
        <dbReference type="SAM" id="MobiDB-lite"/>
    </source>
</evidence>
<keyword evidence="3" id="KW-1185">Reference proteome</keyword>
<organism evidence="2 3">
    <name type="scientific">Ketobacter alkanivorans</name>
    <dbReference type="NCBI Taxonomy" id="1917421"/>
    <lineage>
        <taxon>Bacteria</taxon>
        <taxon>Pseudomonadati</taxon>
        <taxon>Pseudomonadota</taxon>
        <taxon>Gammaproteobacteria</taxon>
        <taxon>Pseudomonadales</taxon>
        <taxon>Ketobacteraceae</taxon>
        <taxon>Ketobacter</taxon>
    </lineage>
</organism>
<feature type="compositionally biased region" description="Basic residues" evidence="1">
    <location>
        <begin position="1"/>
        <end position="14"/>
    </location>
</feature>
<feature type="region of interest" description="Disordered" evidence="1">
    <location>
        <begin position="1"/>
        <end position="22"/>
    </location>
</feature>
<evidence type="ECO:0000313" key="2">
    <source>
        <dbReference type="EMBL" id="AUM11712.1"/>
    </source>
</evidence>
<accession>A0A2K9LHE8</accession>
<name>A0A2K9LHE8_9GAMM</name>
<feature type="compositionally biased region" description="Polar residues" evidence="1">
    <location>
        <begin position="43"/>
        <end position="53"/>
    </location>
</feature>
<sequence length="67" mass="7734">MRKPFVRITHNKRQNKNEQPRHLLSIQFTSKLVLESNNGIENLPHTNTASLINPNLDKKKGTSRCLL</sequence>
<dbReference type="KEGG" id="kak:Kalk_04445"/>
<gene>
    <name evidence="2" type="ORF">Kalk_04445</name>
</gene>
<evidence type="ECO:0000313" key="3">
    <source>
        <dbReference type="Proteomes" id="UP000235116"/>
    </source>
</evidence>
<dbReference type="Proteomes" id="UP000235116">
    <property type="component" value="Chromosome"/>
</dbReference>